<keyword evidence="3" id="KW-1185">Reference proteome</keyword>
<dbReference type="Pfam" id="PF01433">
    <property type="entry name" value="Peptidase_M1"/>
    <property type="match status" value="1"/>
</dbReference>
<organism evidence="2 3">
    <name type="scientific">Chryseobacterium nakagawai</name>
    <dbReference type="NCBI Taxonomy" id="1241982"/>
    <lineage>
        <taxon>Bacteria</taxon>
        <taxon>Pseudomonadati</taxon>
        <taxon>Bacteroidota</taxon>
        <taxon>Flavobacteriia</taxon>
        <taxon>Flavobacteriales</taxon>
        <taxon>Weeksellaceae</taxon>
        <taxon>Chryseobacterium group</taxon>
        <taxon>Chryseobacterium</taxon>
    </lineage>
</organism>
<dbReference type="Proteomes" id="UP000278288">
    <property type="component" value="Chromosome"/>
</dbReference>
<dbReference type="KEGG" id="cnk:EG343_03550"/>
<accession>A0AAD0YGV2</accession>
<dbReference type="EMBL" id="CP033923">
    <property type="protein sequence ID" value="AZA89767.1"/>
    <property type="molecule type" value="Genomic_DNA"/>
</dbReference>
<name>A0AAD0YGV2_CHRNA</name>
<evidence type="ECO:0000313" key="3">
    <source>
        <dbReference type="Proteomes" id="UP000278288"/>
    </source>
</evidence>
<evidence type="ECO:0000313" key="2">
    <source>
        <dbReference type="EMBL" id="AZA89767.1"/>
    </source>
</evidence>
<dbReference type="RefSeq" id="WP_123856232.1">
    <property type="nucleotide sequence ID" value="NZ_CP033923.1"/>
</dbReference>
<dbReference type="InterPro" id="IPR014782">
    <property type="entry name" value="Peptidase_M1_dom"/>
</dbReference>
<evidence type="ECO:0000259" key="1">
    <source>
        <dbReference type="Pfam" id="PF01433"/>
    </source>
</evidence>
<dbReference type="SUPFAM" id="SSF55486">
    <property type="entry name" value="Metalloproteases ('zincins'), catalytic domain"/>
    <property type="match status" value="1"/>
</dbReference>
<dbReference type="InterPro" id="IPR027268">
    <property type="entry name" value="Peptidase_M4/M1_CTD_sf"/>
</dbReference>
<sequence>MDFYITFEKNDLIHVQKIFFLTFILPLFAFSQNKISYKVYYNENLAKNGLKVQVDYKLKKASDTLSFYYANESWGEKDLFKNLAIVKQENPDITFETIPESNTIKLQKKKGTEFSLIYHVKQDFTDPNYKIFNRPRINNTFFHVLGKNLFMVPFSFTKTSDEVEFEFSVEWINFPEKFKLHNNFASQLHKQKIKTTLWDGFYNSLFIGGDYRFYNFKVHDKPIYFALRGEWNNGFTDDFLFSNLKKAVQSQRDFWQDYDQDYFTITMTPTVSQKDSLYKGYSTTGSAIKNAFMIQGTNNPFNNKNSYLYLFHHELMHEWIGNKIQNKHEELNYWFSEGFTDYYTYKNRLRIKDISMEEWQKLFNTEIIKSHWKNPEKNIPNYKIKDDFWKSRNIEKVPYRRGAIFAFWLDNQIMLKTNYQKSLDDLMRELLKTCTEKSVKFTDELFLDLVQKYLEQDISYFFQKHIIGGEDIDLKKEKWIDGFSFPTTDTIPQLEVDKSKNIKYMTK</sequence>
<reference evidence="2 3" key="1">
    <citation type="submission" date="2018-11" db="EMBL/GenBank/DDBJ databases">
        <title>Proposal to divide the Flavobacteriaceae and reorganize its genera based on Amino Acid Identity values calculated from whole genome sequences.</title>
        <authorList>
            <person name="Nicholson A.C."/>
            <person name="Gulvik C.A."/>
            <person name="Whitney A.M."/>
            <person name="Humrighouse B.W."/>
            <person name="Bell M."/>
            <person name="Holmes B."/>
            <person name="Steigerwalt A.G."/>
            <person name="Villarma A."/>
            <person name="Sheth M."/>
            <person name="Batra D."/>
            <person name="Pryor J."/>
            <person name="Bernardet J.-F."/>
            <person name="Hugo C."/>
            <person name="Kampfer P."/>
            <person name="Newman J."/>
            <person name="McQuiston J.R."/>
        </authorList>
    </citation>
    <scope>NUCLEOTIDE SEQUENCE [LARGE SCALE GENOMIC DNA]</scope>
    <source>
        <strain evidence="2 3">G0041</strain>
    </source>
</reference>
<feature type="domain" description="Peptidase M1 membrane alanine aminopeptidase" evidence="1">
    <location>
        <begin position="289"/>
        <end position="463"/>
    </location>
</feature>
<gene>
    <name evidence="2" type="ORF">EG343_03550</name>
</gene>
<protein>
    <submittedName>
        <fullName evidence="2">Peptidase</fullName>
    </submittedName>
</protein>
<dbReference type="GO" id="GO:0008270">
    <property type="term" value="F:zinc ion binding"/>
    <property type="evidence" value="ECO:0007669"/>
    <property type="project" value="InterPro"/>
</dbReference>
<dbReference type="Gene3D" id="1.10.390.10">
    <property type="entry name" value="Neutral Protease Domain 2"/>
    <property type="match status" value="1"/>
</dbReference>
<dbReference type="GO" id="GO:0008237">
    <property type="term" value="F:metallopeptidase activity"/>
    <property type="evidence" value="ECO:0007669"/>
    <property type="project" value="InterPro"/>
</dbReference>
<proteinExistence type="predicted"/>
<dbReference type="AlphaFoldDB" id="A0AAD0YGV2"/>